<dbReference type="GO" id="GO:0016410">
    <property type="term" value="F:N-acyltransferase activity"/>
    <property type="evidence" value="ECO:0007669"/>
    <property type="project" value="UniProtKB-UniRule"/>
</dbReference>
<feature type="transmembrane region" description="Helical" evidence="9">
    <location>
        <begin position="495"/>
        <end position="516"/>
    </location>
</feature>
<dbReference type="SUPFAM" id="SSF56317">
    <property type="entry name" value="Carbon-nitrogen hydrolase"/>
    <property type="match status" value="1"/>
</dbReference>
<dbReference type="RefSeq" id="WP_202245501.1">
    <property type="nucleotide sequence ID" value="NZ_JAESIY010000009.1"/>
</dbReference>
<accession>A0A937F9H6</accession>
<keyword evidence="8 9" id="KW-0012">Acyltransferase</keyword>
<dbReference type="GO" id="GO:0005886">
    <property type="term" value="C:plasma membrane"/>
    <property type="evidence" value="ECO:0007669"/>
    <property type="project" value="UniProtKB-SubCell"/>
</dbReference>
<evidence type="ECO:0000256" key="3">
    <source>
        <dbReference type="ARBA" id="ARBA00022475"/>
    </source>
</evidence>
<evidence type="ECO:0000313" key="12">
    <source>
        <dbReference type="Proteomes" id="UP000659388"/>
    </source>
</evidence>
<evidence type="ECO:0000256" key="5">
    <source>
        <dbReference type="ARBA" id="ARBA00022692"/>
    </source>
</evidence>
<comment type="pathway">
    <text evidence="9">Protein modification; lipoprotein biosynthesis (N-acyl transfer).</text>
</comment>
<dbReference type="HAMAP" id="MF_01148">
    <property type="entry name" value="Lnt"/>
    <property type="match status" value="1"/>
</dbReference>
<proteinExistence type="inferred from homology"/>
<dbReference type="InterPro" id="IPR004563">
    <property type="entry name" value="Apolipo_AcylTrfase"/>
</dbReference>
<evidence type="ECO:0000256" key="7">
    <source>
        <dbReference type="ARBA" id="ARBA00023136"/>
    </source>
</evidence>
<dbReference type="PANTHER" id="PTHR38686:SF1">
    <property type="entry name" value="APOLIPOPROTEIN N-ACYLTRANSFERASE"/>
    <property type="match status" value="1"/>
</dbReference>
<dbReference type="PROSITE" id="PS50263">
    <property type="entry name" value="CN_HYDROLASE"/>
    <property type="match status" value="1"/>
</dbReference>
<feature type="transmembrane region" description="Helical" evidence="9">
    <location>
        <begin position="183"/>
        <end position="202"/>
    </location>
</feature>
<dbReference type="NCBIfam" id="TIGR00546">
    <property type="entry name" value="lnt"/>
    <property type="match status" value="1"/>
</dbReference>
<evidence type="ECO:0000256" key="8">
    <source>
        <dbReference type="ARBA" id="ARBA00023315"/>
    </source>
</evidence>
<organism evidence="11 12">
    <name type="scientific">Fulvivirga sediminis</name>
    <dbReference type="NCBI Taxonomy" id="2803949"/>
    <lineage>
        <taxon>Bacteria</taxon>
        <taxon>Pseudomonadati</taxon>
        <taxon>Bacteroidota</taxon>
        <taxon>Cytophagia</taxon>
        <taxon>Cytophagales</taxon>
        <taxon>Fulvivirgaceae</taxon>
        <taxon>Fulvivirga</taxon>
    </lineage>
</organism>
<comment type="catalytic activity">
    <reaction evidence="9">
        <text>N-terminal S-1,2-diacyl-sn-glyceryl-L-cysteinyl-[lipoprotein] + a glycerophospholipid = N-acyl-S-1,2-diacyl-sn-glyceryl-L-cysteinyl-[lipoprotein] + a 2-acyl-sn-glycero-3-phospholipid + H(+)</text>
        <dbReference type="Rhea" id="RHEA:48228"/>
        <dbReference type="Rhea" id="RHEA-COMP:14681"/>
        <dbReference type="Rhea" id="RHEA-COMP:14684"/>
        <dbReference type="ChEBI" id="CHEBI:15378"/>
        <dbReference type="ChEBI" id="CHEBI:136912"/>
        <dbReference type="ChEBI" id="CHEBI:140656"/>
        <dbReference type="ChEBI" id="CHEBI:140657"/>
        <dbReference type="ChEBI" id="CHEBI:140660"/>
        <dbReference type="EC" id="2.3.1.269"/>
    </reaction>
</comment>
<gene>
    <name evidence="9 11" type="primary">lnt</name>
    <name evidence="11" type="ORF">JL102_16265</name>
</gene>
<feature type="transmembrane region" description="Helical" evidence="9">
    <location>
        <begin position="79"/>
        <end position="101"/>
    </location>
</feature>
<reference evidence="11" key="1">
    <citation type="submission" date="2021-01" db="EMBL/GenBank/DDBJ databases">
        <title>Fulvivirga kasyanovii gen. nov., sp nov., a novel member of the phylum Bacteroidetes isolated from seawater in a mussel farm.</title>
        <authorList>
            <person name="Zhao L.-H."/>
            <person name="Wang Z.-J."/>
        </authorList>
    </citation>
    <scope>NUCLEOTIDE SEQUENCE</scope>
    <source>
        <strain evidence="11">2943</strain>
    </source>
</reference>
<feature type="transmembrane region" description="Helical" evidence="9">
    <location>
        <begin position="7"/>
        <end position="36"/>
    </location>
</feature>
<keyword evidence="6 9" id="KW-1133">Transmembrane helix</keyword>
<comment type="similarity">
    <text evidence="2 9">Belongs to the CN hydrolase family. Apolipoprotein N-acyltransferase subfamily.</text>
</comment>
<dbReference type="Pfam" id="PF00795">
    <property type="entry name" value="CN_hydrolase"/>
    <property type="match status" value="1"/>
</dbReference>
<dbReference type="Proteomes" id="UP000659388">
    <property type="component" value="Unassembled WGS sequence"/>
</dbReference>
<keyword evidence="5 9" id="KW-0812">Transmembrane</keyword>
<dbReference type="InterPro" id="IPR036526">
    <property type="entry name" value="C-N_Hydrolase_sf"/>
</dbReference>
<evidence type="ECO:0000256" key="9">
    <source>
        <dbReference type="HAMAP-Rule" id="MF_01148"/>
    </source>
</evidence>
<evidence type="ECO:0000256" key="4">
    <source>
        <dbReference type="ARBA" id="ARBA00022679"/>
    </source>
</evidence>
<feature type="transmembrane region" description="Helical" evidence="9">
    <location>
        <begin position="156"/>
        <end position="174"/>
    </location>
</feature>
<feature type="transmembrane region" description="Helical" evidence="9">
    <location>
        <begin position="48"/>
        <end position="67"/>
    </location>
</feature>
<evidence type="ECO:0000256" key="1">
    <source>
        <dbReference type="ARBA" id="ARBA00004651"/>
    </source>
</evidence>
<dbReference type="Pfam" id="PF20154">
    <property type="entry name" value="LNT_N"/>
    <property type="match status" value="1"/>
</dbReference>
<dbReference type="Gene3D" id="3.60.110.10">
    <property type="entry name" value="Carbon-nitrogen hydrolase"/>
    <property type="match status" value="1"/>
</dbReference>
<dbReference type="AlphaFoldDB" id="A0A937F9H6"/>
<sequence>MMRNIGLAILSGILLIIAWPPIGLTPLLFVAMVPLLYVLYDLSSIKKAFLYIYMAFFLWSLGTMYWIANTRLDSSGFAVVLAAFILIPLFQALPMLLLVGVRKVFKSYQLWLFLPMIWCSYEYLHSKWELAFTWLHLGFGLGSMPFLAQFYELTGYLGGSVLVILINVLVLFLIKEAEYRKRWSIILAGTFVAILTLNFILYNSEGKGRGTAKVAVVQPNEDSYQIVNQESLHRKVEAIKSDLLTLKGKGVELVVYPEGYIRTTPNYPFIINNPESTELVQSIRSAAEEADLAVLIGFVGFRVFPEGAAPSSAVAVGNGSYASGYNAAMLIAPETPAQIQVKNNLVPFMERVPFLDWTSYFETLRLNLNQAKASYTPDDRTKVFRYKNLRIAPLICLDALFPDYIRSFKAGTPNLIAIIANDGWAGKTSGFGQNADYAATSAISFRKEVVRSASTGISLTLDERGSVKNSIPWNKSDIIIENVTLKNGDTLYEIFGSYIGVVAVMITFGLFIAFFLKARKM</sequence>
<dbReference type="EMBL" id="JAESIY010000009">
    <property type="protein sequence ID" value="MBL3657706.1"/>
    <property type="molecule type" value="Genomic_DNA"/>
</dbReference>
<evidence type="ECO:0000259" key="10">
    <source>
        <dbReference type="PROSITE" id="PS50263"/>
    </source>
</evidence>
<evidence type="ECO:0000256" key="2">
    <source>
        <dbReference type="ARBA" id="ARBA00010065"/>
    </source>
</evidence>
<dbReference type="GO" id="GO:0042158">
    <property type="term" value="P:lipoprotein biosynthetic process"/>
    <property type="evidence" value="ECO:0007669"/>
    <property type="project" value="UniProtKB-UniRule"/>
</dbReference>
<comment type="caution">
    <text evidence="11">The sequence shown here is derived from an EMBL/GenBank/DDBJ whole genome shotgun (WGS) entry which is preliminary data.</text>
</comment>
<comment type="subcellular location">
    <subcellularLocation>
        <location evidence="1 9">Cell membrane</location>
        <topology evidence="1 9">Multi-pass membrane protein</topology>
    </subcellularLocation>
</comment>
<keyword evidence="3 9" id="KW-1003">Cell membrane</keyword>
<evidence type="ECO:0000313" key="11">
    <source>
        <dbReference type="EMBL" id="MBL3657706.1"/>
    </source>
</evidence>
<protein>
    <recommendedName>
        <fullName evidence="9">Apolipoprotein N-acyltransferase</fullName>
        <shortName evidence="9">ALP N-acyltransferase</shortName>
        <ecNumber evidence="9">2.3.1.269</ecNumber>
    </recommendedName>
</protein>
<comment type="function">
    <text evidence="9">Catalyzes the phospholipid dependent N-acylation of the N-terminal cysteine of apolipoprotein, the last step in lipoprotein maturation.</text>
</comment>
<dbReference type="EC" id="2.3.1.269" evidence="9"/>
<evidence type="ECO:0000256" key="6">
    <source>
        <dbReference type="ARBA" id="ARBA00022989"/>
    </source>
</evidence>
<feature type="transmembrane region" description="Helical" evidence="9">
    <location>
        <begin position="107"/>
        <end position="124"/>
    </location>
</feature>
<dbReference type="InterPro" id="IPR003010">
    <property type="entry name" value="C-N_Hydrolase"/>
</dbReference>
<feature type="domain" description="CN hydrolase" evidence="10">
    <location>
        <begin position="212"/>
        <end position="485"/>
    </location>
</feature>
<keyword evidence="7 9" id="KW-0472">Membrane</keyword>
<name>A0A937F9H6_9BACT</name>
<keyword evidence="4 9" id="KW-0808">Transferase</keyword>
<dbReference type="PANTHER" id="PTHR38686">
    <property type="entry name" value="APOLIPOPROTEIN N-ACYLTRANSFERASE"/>
    <property type="match status" value="1"/>
</dbReference>
<dbReference type="InterPro" id="IPR045378">
    <property type="entry name" value="LNT_N"/>
</dbReference>
<keyword evidence="12" id="KW-1185">Reference proteome</keyword>